<dbReference type="Gene3D" id="3.30.70.120">
    <property type="match status" value="1"/>
</dbReference>
<dbReference type="InterPro" id="IPR015867">
    <property type="entry name" value="N-reg_PII/ATP_PRibTrfase_C"/>
</dbReference>
<feature type="transmembrane region" description="Helical" evidence="6">
    <location>
        <begin position="58"/>
        <end position="76"/>
    </location>
</feature>
<comment type="subcellular location">
    <subcellularLocation>
        <location evidence="1">Cell membrane</location>
        <topology evidence="1">Multi-pass membrane protein</topology>
    </subcellularLocation>
</comment>
<keyword evidence="9" id="KW-1185">Reference proteome</keyword>
<keyword evidence="3 6" id="KW-0812">Transmembrane</keyword>
<keyword evidence="5 6" id="KW-0472">Membrane</keyword>
<dbReference type="PIRSF" id="PIRSF006483">
    <property type="entry name" value="Membrane_protein_YitT"/>
    <property type="match status" value="1"/>
</dbReference>
<comment type="caution">
    <text evidence="8">The sequence shown here is derived from an EMBL/GenBank/DDBJ whole genome shotgun (WGS) entry which is preliminary data.</text>
</comment>
<evidence type="ECO:0000256" key="1">
    <source>
        <dbReference type="ARBA" id="ARBA00004651"/>
    </source>
</evidence>
<feature type="transmembrane region" description="Helical" evidence="6">
    <location>
        <begin position="83"/>
        <end position="104"/>
    </location>
</feature>
<evidence type="ECO:0000256" key="4">
    <source>
        <dbReference type="ARBA" id="ARBA00022989"/>
    </source>
</evidence>
<evidence type="ECO:0000256" key="5">
    <source>
        <dbReference type="ARBA" id="ARBA00023136"/>
    </source>
</evidence>
<dbReference type="InterPro" id="IPR019264">
    <property type="entry name" value="DUF2179"/>
</dbReference>
<organism evidence="8 9">
    <name type="scientific">Clostridium omnivorum</name>
    <dbReference type="NCBI Taxonomy" id="1604902"/>
    <lineage>
        <taxon>Bacteria</taxon>
        <taxon>Bacillati</taxon>
        <taxon>Bacillota</taxon>
        <taxon>Clostridia</taxon>
        <taxon>Eubacteriales</taxon>
        <taxon>Clostridiaceae</taxon>
        <taxon>Clostridium</taxon>
    </lineage>
</organism>
<sequence length="292" mass="32315">MRKIDIKKIIADYFFVLAGCILVAFAISSILKPSGLVTGGITGISIIFEKLTGIKYTYIYYVLSLLVLLTAFITMGKREGFKIITLSVLFPLILIIFENLNISFIKNDMMLSSVYFGIVCGIGTGLMLKRGFSSGGTDTIAKILHKKIFTFVGLSEILLCIDATIIATSAIVYNLNVALYAIISQIISMKLIDLVMFGFDSKKVKIEIISDKHEEITQYILHQIVRGVTSCEIRGGYMNATRLKLQTICSPREAMLIKRFISDTDSDAFVNVVPVISVWGKGIGFDSLVEEK</sequence>
<dbReference type="InterPro" id="IPR003740">
    <property type="entry name" value="YitT"/>
</dbReference>
<evidence type="ECO:0000259" key="7">
    <source>
        <dbReference type="Pfam" id="PF10035"/>
    </source>
</evidence>
<name>A0ABQ5NA88_9CLOT</name>
<evidence type="ECO:0000313" key="9">
    <source>
        <dbReference type="Proteomes" id="UP001208567"/>
    </source>
</evidence>
<dbReference type="EMBL" id="BRXR01000001">
    <property type="protein sequence ID" value="GLC32002.1"/>
    <property type="molecule type" value="Genomic_DNA"/>
</dbReference>
<feature type="transmembrane region" description="Helical" evidence="6">
    <location>
        <begin position="110"/>
        <end position="128"/>
    </location>
</feature>
<evidence type="ECO:0000256" key="3">
    <source>
        <dbReference type="ARBA" id="ARBA00022692"/>
    </source>
</evidence>
<keyword evidence="4 6" id="KW-1133">Transmembrane helix</keyword>
<accession>A0ABQ5NA88</accession>
<dbReference type="PANTHER" id="PTHR33545:SF5">
    <property type="entry name" value="UPF0750 MEMBRANE PROTEIN YITT"/>
    <property type="match status" value="1"/>
</dbReference>
<reference evidence="8 9" key="1">
    <citation type="journal article" date="2024" name="Int. J. Syst. Evol. Microbiol.">
        <title>Clostridium omnivorum sp. nov., isolated from anoxic soil under the treatment of reductive soil disinfestation.</title>
        <authorList>
            <person name="Ueki A."/>
            <person name="Tonouchi A."/>
            <person name="Kaku N."/>
            <person name="Honma S."/>
            <person name="Ueki K."/>
        </authorList>
    </citation>
    <scope>NUCLEOTIDE SEQUENCE [LARGE SCALE GENOMIC DNA]</scope>
    <source>
        <strain evidence="8 9">E14</strain>
    </source>
</reference>
<feature type="transmembrane region" description="Helical" evidence="6">
    <location>
        <begin position="148"/>
        <end position="171"/>
    </location>
</feature>
<dbReference type="PANTHER" id="PTHR33545">
    <property type="entry name" value="UPF0750 MEMBRANE PROTEIN YITT-RELATED"/>
    <property type="match status" value="1"/>
</dbReference>
<evidence type="ECO:0000256" key="6">
    <source>
        <dbReference type="SAM" id="Phobius"/>
    </source>
</evidence>
<dbReference type="RefSeq" id="WP_264851314.1">
    <property type="nucleotide sequence ID" value="NZ_BRXR01000001.1"/>
</dbReference>
<proteinExistence type="predicted"/>
<dbReference type="Pfam" id="PF02588">
    <property type="entry name" value="YitT_membrane"/>
    <property type="match status" value="1"/>
</dbReference>
<feature type="domain" description="DUF2179" evidence="7">
    <location>
        <begin position="226"/>
        <end position="280"/>
    </location>
</feature>
<gene>
    <name evidence="8" type="ORF">bsdE14_34120</name>
</gene>
<protein>
    <submittedName>
        <fullName evidence="8">Membrane protein</fullName>
    </submittedName>
</protein>
<dbReference type="Pfam" id="PF10035">
    <property type="entry name" value="DUF2179"/>
    <property type="match status" value="1"/>
</dbReference>
<dbReference type="CDD" id="cd16380">
    <property type="entry name" value="YitT_C"/>
    <property type="match status" value="1"/>
</dbReference>
<dbReference type="Proteomes" id="UP001208567">
    <property type="component" value="Unassembled WGS sequence"/>
</dbReference>
<evidence type="ECO:0000313" key="8">
    <source>
        <dbReference type="EMBL" id="GLC32002.1"/>
    </source>
</evidence>
<feature type="transmembrane region" description="Helical" evidence="6">
    <location>
        <begin position="177"/>
        <end position="199"/>
    </location>
</feature>
<dbReference type="InterPro" id="IPR051461">
    <property type="entry name" value="UPF0750_membrane"/>
</dbReference>
<keyword evidence="2" id="KW-1003">Cell membrane</keyword>
<feature type="transmembrane region" description="Helical" evidence="6">
    <location>
        <begin position="12"/>
        <end position="31"/>
    </location>
</feature>
<evidence type="ECO:0000256" key="2">
    <source>
        <dbReference type="ARBA" id="ARBA00022475"/>
    </source>
</evidence>